<dbReference type="NCBIfam" id="TIGR01160">
    <property type="entry name" value="SUI1_MOF2"/>
    <property type="match status" value="1"/>
</dbReference>
<proteinExistence type="inferred from homology"/>
<dbReference type="AlphaFoldDB" id="A0AAV9V1W5"/>
<dbReference type="InterPro" id="IPR005874">
    <property type="entry name" value="SUI1_euk"/>
</dbReference>
<dbReference type="GO" id="GO:0003743">
    <property type="term" value="F:translation initiation factor activity"/>
    <property type="evidence" value="ECO:0007669"/>
    <property type="project" value="UniProtKB-KW"/>
</dbReference>
<feature type="domain" description="SUI1" evidence="4">
    <location>
        <begin position="27"/>
        <end position="97"/>
    </location>
</feature>
<sequence length="109" mass="12344">MSLDNLKTFDPFADTGGEEDSSAQANIHIRIQQRNGRKTLTTVQGLPKDYDPKRILKVLKKEFATNGNVVIDDELGEVIQFQGDQRTKICNFCVNELKIPKQLIKLHGF</sequence>
<dbReference type="PANTHER" id="PTHR10388">
    <property type="entry name" value="EUKARYOTIC TRANSLATION INITIATION FACTOR SUI1"/>
    <property type="match status" value="1"/>
</dbReference>
<dbReference type="Gene3D" id="3.30.780.10">
    <property type="entry name" value="SUI1-like domain"/>
    <property type="match status" value="1"/>
</dbReference>
<accession>A0AAV9V1W5</accession>
<feature type="region of interest" description="Disordered" evidence="3">
    <location>
        <begin position="1"/>
        <end position="23"/>
    </location>
</feature>
<dbReference type="Pfam" id="PF01253">
    <property type="entry name" value="SUI1"/>
    <property type="match status" value="1"/>
</dbReference>
<evidence type="ECO:0000256" key="2">
    <source>
        <dbReference type="ARBA" id="ARBA00022917"/>
    </source>
</evidence>
<protein>
    <submittedName>
        <fullName evidence="5">Eukaryotic translation initiation factor eIF-1</fullName>
    </submittedName>
</protein>
<dbReference type="EMBL" id="JAVHNQ010000003">
    <property type="protein sequence ID" value="KAK6353404.1"/>
    <property type="molecule type" value="Genomic_DNA"/>
</dbReference>
<reference evidence="5 6" key="1">
    <citation type="submission" date="2019-10" db="EMBL/GenBank/DDBJ databases">
        <authorList>
            <person name="Palmer J.M."/>
        </authorList>
    </citation>
    <scope>NUCLEOTIDE SEQUENCE [LARGE SCALE GENOMIC DNA]</scope>
    <source>
        <strain evidence="5 6">TWF696</strain>
    </source>
</reference>
<name>A0AAV9V1W5_9PEZI</name>
<comment type="caution">
    <text evidence="5">The sequence shown here is derived from an EMBL/GenBank/DDBJ whole genome shotgun (WGS) entry which is preliminary data.</text>
</comment>
<evidence type="ECO:0000256" key="1">
    <source>
        <dbReference type="ARBA" id="ARBA00005422"/>
    </source>
</evidence>
<comment type="similarity">
    <text evidence="1">Belongs to the SUI1 family.</text>
</comment>
<dbReference type="Proteomes" id="UP001375240">
    <property type="component" value="Unassembled WGS sequence"/>
</dbReference>
<dbReference type="SUPFAM" id="SSF55159">
    <property type="entry name" value="eIF1-like"/>
    <property type="match status" value="1"/>
</dbReference>
<keyword evidence="2" id="KW-0648">Protein biosynthesis</keyword>
<evidence type="ECO:0000313" key="6">
    <source>
        <dbReference type="Proteomes" id="UP001375240"/>
    </source>
</evidence>
<keyword evidence="6" id="KW-1185">Reference proteome</keyword>
<dbReference type="InterPro" id="IPR036877">
    <property type="entry name" value="SUI1_dom_sf"/>
</dbReference>
<evidence type="ECO:0000313" key="5">
    <source>
        <dbReference type="EMBL" id="KAK6353404.1"/>
    </source>
</evidence>
<evidence type="ECO:0000259" key="4">
    <source>
        <dbReference type="PROSITE" id="PS50296"/>
    </source>
</evidence>
<evidence type="ECO:0000256" key="3">
    <source>
        <dbReference type="SAM" id="MobiDB-lite"/>
    </source>
</evidence>
<dbReference type="PROSITE" id="PS50296">
    <property type="entry name" value="SUI1"/>
    <property type="match status" value="1"/>
</dbReference>
<dbReference type="PIRSF" id="PIRSF004499">
    <property type="entry name" value="SUI1_euk"/>
    <property type="match status" value="1"/>
</dbReference>
<gene>
    <name evidence="5" type="primary">SUI1</name>
    <name evidence="5" type="ORF">TWF696_005370</name>
</gene>
<keyword evidence="5" id="KW-0396">Initiation factor</keyword>
<dbReference type="CDD" id="cd11566">
    <property type="entry name" value="eIF1_SUI1"/>
    <property type="match status" value="1"/>
</dbReference>
<dbReference type="InterPro" id="IPR001950">
    <property type="entry name" value="SUI1"/>
</dbReference>
<organism evidence="5 6">
    <name type="scientific">Orbilia brochopaga</name>
    <dbReference type="NCBI Taxonomy" id="3140254"/>
    <lineage>
        <taxon>Eukaryota</taxon>
        <taxon>Fungi</taxon>
        <taxon>Dikarya</taxon>
        <taxon>Ascomycota</taxon>
        <taxon>Pezizomycotina</taxon>
        <taxon>Orbiliomycetes</taxon>
        <taxon>Orbiliales</taxon>
        <taxon>Orbiliaceae</taxon>
        <taxon>Orbilia</taxon>
    </lineage>
</organism>